<comment type="caution">
    <text evidence="6">The sequence shown here is derived from an EMBL/GenBank/DDBJ whole genome shotgun (WGS) entry which is preliminary data.</text>
</comment>
<keyword evidence="7" id="KW-1185">Reference proteome</keyword>
<dbReference type="InterPro" id="IPR013529">
    <property type="entry name" value="Glyco_hydro_42_N"/>
</dbReference>
<feature type="domain" description="Secretion system C-terminal sorting" evidence="5">
    <location>
        <begin position="345"/>
        <end position="412"/>
    </location>
</feature>
<reference evidence="6 7" key="1">
    <citation type="submission" date="2018-06" db="EMBL/GenBank/DDBJ databases">
        <title>The draft genome sequence of Crocinitomix sp. SM1701.</title>
        <authorList>
            <person name="Zhang X."/>
        </authorList>
    </citation>
    <scope>NUCLEOTIDE SEQUENCE [LARGE SCALE GENOMIC DNA]</scope>
    <source>
        <strain evidence="6 7">SM1701</strain>
    </source>
</reference>
<evidence type="ECO:0000313" key="7">
    <source>
        <dbReference type="Proteomes" id="UP000249248"/>
    </source>
</evidence>
<dbReference type="InterPro" id="IPR017853">
    <property type="entry name" value="GH"/>
</dbReference>
<protein>
    <recommendedName>
        <fullName evidence="8">Secretion system C-terminal sorting domain-containing protein</fullName>
    </recommendedName>
</protein>
<evidence type="ECO:0000259" key="5">
    <source>
        <dbReference type="Pfam" id="PF18962"/>
    </source>
</evidence>
<dbReference type="SUPFAM" id="SSF51445">
    <property type="entry name" value="(Trans)glycosidases"/>
    <property type="match status" value="1"/>
</dbReference>
<evidence type="ECO:0000256" key="1">
    <source>
        <dbReference type="ARBA" id="ARBA00022729"/>
    </source>
</evidence>
<evidence type="ECO:0000256" key="2">
    <source>
        <dbReference type="ARBA" id="ARBA00022801"/>
    </source>
</evidence>
<dbReference type="NCBIfam" id="TIGR04183">
    <property type="entry name" value="Por_Secre_tail"/>
    <property type="match status" value="1"/>
</dbReference>
<keyword evidence="2" id="KW-0378">Hydrolase</keyword>
<evidence type="ECO:0000313" key="6">
    <source>
        <dbReference type="EMBL" id="PZE15868.1"/>
    </source>
</evidence>
<name>A0A2W1NMK5_9FLAO</name>
<feature type="domain" description="Glycoside hydrolase family 42 N-terminal" evidence="4">
    <location>
        <begin position="52"/>
        <end position="100"/>
    </location>
</feature>
<gene>
    <name evidence="6" type="ORF">DNU06_15925</name>
</gene>
<keyword evidence="3" id="KW-0326">Glycosidase</keyword>
<dbReference type="Pfam" id="PF02449">
    <property type="entry name" value="Glyco_hydro_42"/>
    <property type="match status" value="1"/>
</dbReference>
<dbReference type="Gene3D" id="3.20.20.80">
    <property type="entry name" value="Glycosidases"/>
    <property type="match status" value="1"/>
</dbReference>
<dbReference type="AlphaFoldDB" id="A0A2W1NMK5"/>
<dbReference type="Proteomes" id="UP000249248">
    <property type="component" value="Unassembled WGS sequence"/>
</dbReference>
<evidence type="ECO:0000256" key="3">
    <source>
        <dbReference type="ARBA" id="ARBA00023295"/>
    </source>
</evidence>
<evidence type="ECO:0008006" key="8">
    <source>
        <dbReference type="Google" id="ProtNLM"/>
    </source>
</evidence>
<keyword evidence="1" id="KW-0732">Signal</keyword>
<dbReference type="RefSeq" id="WP_111064498.1">
    <property type="nucleotide sequence ID" value="NZ_JBHUCU010000016.1"/>
</dbReference>
<dbReference type="GO" id="GO:0009341">
    <property type="term" value="C:beta-galactosidase complex"/>
    <property type="evidence" value="ECO:0007669"/>
    <property type="project" value="InterPro"/>
</dbReference>
<dbReference type="OrthoDB" id="4047605at2"/>
<evidence type="ECO:0000259" key="4">
    <source>
        <dbReference type="Pfam" id="PF02449"/>
    </source>
</evidence>
<dbReference type="GO" id="GO:0005975">
    <property type="term" value="P:carbohydrate metabolic process"/>
    <property type="evidence" value="ECO:0007669"/>
    <property type="project" value="InterPro"/>
</dbReference>
<sequence>MNRLLFLVFLFFIPQIIAQTIVKPLGCYAGTNGTNPAVLAHNESRGVLITEKWADIEPSPGVYNFTTLNTKINTVTSAGLKYALAIPAGAFGSPAWLMDSLNVHFHSFQYQNQTWRLPLWWDSICEQKLTALITQLGNEFGTDTMLSHVYVSQMSVNGVEGHLNGVDLTAFSNDGFTEQKWITAAKSTTISFANAFPDKPIVFEVHEIDHDTMVPATIINDLANDASLCNRIGLGMWWISGKTTYQTDLINFISNFQGDKYAQIIGRSDQLERFKDSLYLTVFEQAKSLNIRYIEPWPYEFQYHTHDSILQDFNLWADANFSATATCPIFNAINDEVPHLNDLYIYPNPTNNFLNINLTFPFQNLEISVYNLSGKKVLTAINQLQIPISHLPNGPYLIQLNMDDRKVDKKFIKID</sequence>
<dbReference type="InterPro" id="IPR026444">
    <property type="entry name" value="Secre_tail"/>
</dbReference>
<organism evidence="6 7">
    <name type="scientific">Putridiphycobacter roseus</name>
    <dbReference type="NCBI Taxonomy" id="2219161"/>
    <lineage>
        <taxon>Bacteria</taxon>
        <taxon>Pseudomonadati</taxon>
        <taxon>Bacteroidota</taxon>
        <taxon>Flavobacteriia</taxon>
        <taxon>Flavobacteriales</taxon>
        <taxon>Crocinitomicaceae</taxon>
        <taxon>Putridiphycobacter</taxon>
    </lineage>
</organism>
<dbReference type="Pfam" id="PF18962">
    <property type="entry name" value="Por_Secre_tail"/>
    <property type="match status" value="1"/>
</dbReference>
<dbReference type="EMBL" id="QKSB01000015">
    <property type="protein sequence ID" value="PZE15868.1"/>
    <property type="molecule type" value="Genomic_DNA"/>
</dbReference>
<dbReference type="GO" id="GO:0004565">
    <property type="term" value="F:beta-galactosidase activity"/>
    <property type="evidence" value="ECO:0007669"/>
    <property type="project" value="InterPro"/>
</dbReference>
<proteinExistence type="predicted"/>
<accession>A0A2W1NMK5</accession>